<reference evidence="1 2" key="1">
    <citation type="submission" date="2019-04" db="EMBL/GenBank/DDBJ databases">
        <title>Friends and foes A comparative genomics study of 23 Aspergillus species from section Flavi.</title>
        <authorList>
            <consortium name="DOE Joint Genome Institute"/>
            <person name="Kjaerbolling I."/>
            <person name="Vesth T."/>
            <person name="Frisvad J.C."/>
            <person name="Nybo J.L."/>
            <person name="Theobald S."/>
            <person name="Kildgaard S."/>
            <person name="Isbrandt T."/>
            <person name="Kuo A."/>
            <person name="Sato A."/>
            <person name="Lyhne E.K."/>
            <person name="Kogle M.E."/>
            <person name="Wiebenga A."/>
            <person name="Kun R.S."/>
            <person name="Lubbers R.J."/>
            <person name="Makela M.R."/>
            <person name="Barry K."/>
            <person name="Chovatia M."/>
            <person name="Clum A."/>
            <person name="Daum C."/>
            <person name="Haridas S."/>
            <person name="He G."/>
            <person name="LaButti K."/>
            <person name="Lipzen A."/>
            <person name="Mondo S."/>
            <person name="Riley R."/>
            <person name="Salamov A."/>
            <person name="Simmons B.A."/>
            <person name="Magnuson J.K."/>
            <person name="Henrissat B."/>
            <person name="Mortensen U.H."/>
            <person name="Larsen T.O."/>
            <person name="Devries R.P."/>
            <person name="Grigoriev I.V."/>
            <person name="Machida M."/>
            <person name="Baker S.E."/>
            <person name="Andersen M.R."/>
        </authorList>
    </citation>
    <scope>NUCLEOTIDE SEQUENCE [LARGE SCALE GENOMIC DNA]</scope>
    <source>
        <strain evidence="1 2">CBS 151.66</strain>
    </source>
</reference>
<keyword evidence="2" id="KW-1185">Reference proteome</keyword>
<evidence type="ECO:0000313" key="2">
    <source>
        <dbReference type="Proteomes" id="UP000326565"/>
    </source>
</evidence>
<dbReference type="EMBL" id="ML732164">
    <property type="protein sequence ID" value="KAB8077816.1"/>
    <property type="molecule type" value="Genomic_DNA"/>
</dbReference>
<protein>
    <submittedName>
        <fullName evidence="1">Uncharacterized protein</fullName>
    </submittedName>
</protein>
<organism evidence="1 2">
    <name type="scientific">Aspergillus leporis</name>
    <dbReference type="NCBI Taxonomy" id="41062"/>
    <lineage>
        <taxon>Eukaryota</taxon>
        <taxon>Fungi</taxon>
        <taxon>Dikarya</taxon>
        <taxon>Ascomycota</taxon>
        <taxon>Pezizomycotina</taxon>
        <taxon>Eurotiomycetes</taxon>
        <taxon>Eurotiomycetidae</taxon>
        <taxon>Eurotiales</taxon>
        <taxon>Aspergillaceae</taxon>
        <taxon>Aspergillus</taxon>
        <taxon>Aspergillus subgen. Circumdati</taxon>
    </lineage>
</organism>
<evidence type="ECO:0000313" key="1">
    <source>
        <dbReference type="EMBL" id="KAB8077816.1"/>
    </source>
</evidence>
<sequence length="155" mass="17309">MEKYWGSSNQITIQLHIKLQSSPSWGFVSSRYLTLPSPPLYSPDPVTQMIILMCFKGAGPDSKYEGLFSCNFAPFLHFLLGWDLCQSQFLQKSFSVMDSALSFRFKRTSYSTATNSARMGLINVCTRIRTLPNKNISSGKKGGYISQLSSSATVH</sequence>
<gene>
    <name evidence="1" type="ORF">BDV29DRAFT_35935</name>
</gene>
<proteinExistence type="predicted"/>
<dbReference type="Proteomes" id="UP000326565">
    <property type="component" value="Unassembled WGS sequence"/>
</dbReference>
<name>A0A5N5XAY4_9EURO</name>
<dbReference type="AlphaFoldDB" id="A0A5N5XAY4"/>
<accession>A0A5N5XAY4</accession>